<organism evidence="4 5">
    <name type="scientific">Gymnopilus dilepis</name>
    <dbReference type="NCBI Taxonomy" id="231916"/>
    <lineage>
        <taxon>Eukaryota</taxon>
        <taxon>Fungi</taxon>
        <taxon>Dikarya</taxon>
        <taxon>Basidiomycota</taxon>
        <taxon>Agaricomycotina</taxon>
        <taxon>Agaricomycetes</taxon>
        <taxon>Agaricomycetidae</taxon>
        <taxon>Agaricales</taxon>
        <taxon>Agaricineae</taxon>
        <taxon>Hymenogastraceae</taxon>
        <taxon>Gymnopilus</taxon>
    </lineage>
</organism>
<evidence type="ECO:0000256" key="2">
    <source>
        <dbReference type="SAM" id="MobiDB-lite"/>
    </source>
</evidence>
<feature type="domain" description="H15" evidence="3">
    <location>
        <begin position="45"/>
        <end position="89"/>
    </location>
</feature>
<dbReference type="InterPro" id="IPR036390">
    <property type="entry name" value="WH_DNA-bd_sf"/>
</dbReference>
<comment type="caution">
    <text evidence="4">The sequence shown here is derived from an EMBL/GenBank/DDBJ whole genome shotgun (WGS) entry which is preliminary data.</text>
</comment>
<dbReference type="AlphaFoldDB" id="A0A409WMX6"/>
<dbReference type="OrthoDB" id="1110759at2759"/>
<evidence type="ECO:0000313" key="4">
    <source>
        <dbReference type="EMBL" id="PPQ79850.1"/>
    </source>
</evidence>
<dbReference type="Pfam" id="PF00538">
    <property type="entry name" value="Linker_histone"/>
    <property type="match status" value="1"/>
</dbReference>
<dbReference type="Gene3D" id="1.10.10.10">
    <property type="entry name" value="Winged helix-like DNA-binding domain superfamily/Winged helix DNA-binding domain"/>
    <property type="match status" value="1"/>
</dbReference>
<feature type="compositionally biased region" description="Low complexity" evidence="2">
    <location>
        <begin position="228"/>
        <end position="238"/>
    </location>
</feature>
<evidence type="ECO:0000313" key="5">
    <source>
        <dbReference type="Proteomes" id="UP000284706"/>
    </source>
</evidence>
<feature type="region of interest" description="Disordered" evidence="2">
    <location>
        <begin position="88"/>
        <end position="242"/>
    </location>
</feature>
<dbReference type="GO" id="GO:0006334">
    <property type="term" value="P:nucleosome assembly"/>
    <property type="evidence" value="ECO:0007669"/>
    <property type="project" value="InterPro"/>
</dbReference>
<dbReference type="InterPro" id="IPR005818">
    <property type="entry name" value="Histone_H1/H5_H15"/>
</dbReference>
<dbReference type="EMBL" id="NHYE01004983">
    <property type="protein sequence ID" value="PPQ79850.1"/>
    <property type="molecule type" value="Genomic_DNA"/>
</dbReference>
<evidence type="ECO:0000259" key="3">
    <source>
        <dbReference type="Pfam" id="PF00538"/>
    </source>
</evidence>
<dbReference type="GO" id="GO:0003677">
    <property type="term" value="F:DNA binding"/>
    <property type="evidence" value="ECO:0007669"/>
    <property type="project" value="InterPro"/>
</dbReference>
<dbReference type="SUPFAM" id="SSF46785">
    <property type="entry name" value="Winged helix' DNA-binding domain"/>
    <property type="match status" value="1"/>
</dbReference>
<proteinExistence type="predicted"/>
<accession>A0A409WMX6</accession>
<dbReference type="InParanoid" id="A0A409WMX6"/>
<evidence type="ECO:0000256" key="1">
    <source>
        <dbReference type="ARBA" id="ARBA00020833"/>
    </source>
</evidence>
<dbReference type="Proteomes" id="UP000284706">
    <property type="component" value="Unassembled WGS sequence"/>
</dbReference>
<keyword evidence="5" id="KW-1185">Reference proteome</keyword>
<sequence>MCFGAVGMHRCEQRGCPYWSLTPSDQEVGGVSRSLLLLIAHYGDRFVESKYKLEIGAAQNTQLAKAITTGVEKGVFVLPKGLSGRVKLAPKSKQNDSAKENKPASKAKTTTAAAAKPKAGTVKKPAVKPSSSKAKASTSTTKKTTTAAKPKAASTATAKKPASSTKKVLAGKPKAAAKSTTTKKTTTAAKRAPAKKAATGTSSTTKAKAAAKKAPAKKAASTKKDASKPAAKSAAAKKQSTDVHNEFNALSRRIDMNIDMDNHIALTRGERERDWR</sequence>
<feature type="compositionally biased region" description="Low complexity" evidence="2">
    <location>
        <begin position="104"/>
        <end position="208"/>
    </location>
</feature>
<feature type="compositionally biased region" description="Basic and acidic residues" evidence="2">
    <location>
        <begin position="93"/>
        <end position="103"/>
    </location>
</feature>
<protein>
    <recommendedName>
        <fullName evidence="1">Histone H1</fullName>
    </recommendedName>
</protein>
<dbReference type="STRING" id="231916.A0A409WMX6"/>
<dbReference type="GO" id="GO:0000786">
    <property type="term" value="C:nucleosome"/>
    <property type="evidence" value="ECO:0007669"/>
    <property type="project" value="InterPro"/>
</dbReference>
<dbReference type="InterPro" id="IPR036388">
    <property type="entry name" value="WH-like_DNA-bd_sf"/>
</dbReference>
<gene>
    <name evidence="4" type="ORF">CVT26_012601</name>
</gene>
<name>A0A409WMX6_9AGAR</name>
<reference evidence="4 5" key="1">
    <citation type="journal article" date="2018" name="Evol. Lett.">
        <title>Horizontal gene cluster transfer increased hallucinogenic mushroom diversity.</title>
        <authorList>
            <person name="Reynolds H.T."/>
            <person name="Vijayakumar V."/>
            <person name="Gluck-Thaler E."/>
            <person name="Korotkin H.B."/>
            <person name="Matheny P.B."/>
            <person name="Slot J.C."/>
        </authorList>
    </citation>
    <scope>NUCLEOTIDE SEQUENCE [LARGE SCALE GENOMIC DNA]</scope>
    <source>
        <strain evidence="4 5">SRW20</strain>
    </source>
</reference>